<gene>
    <name evidence="2" type="ORF">BCR35DRAFT_352198</name>
</gene>
<dbReference type="AlphaFoldDB" id="A0A1Y2FEI4"/>
<sequence length="249" mass="28668">MGDLQVIGAGLPRTGTASLRAALEILGYGKCYHMYEVLLLTDRSKQWISAFQQLERGETVDWRPIFAGYQSGVDSPVGDVYIELAKQFPEAKVILTHRPKDQWLKSVNESIMKIFTLPYGIATWWIPELYWQRQMCKDYLFTTWQTKYQAFDKKGKLSADVMDQRVAEAKKAIPKERLLVYQVQEGWEPLCKFLNVPIPSVAFPRVNDKDEIGRFILRSMLKGMLRWLYVVGASGGVLAVLWAQRGRWV</sequence>
<dbReference type="GO" id="GO:0016787">
    <property type="term" value="F:hydrolase activity"/>
    <property type="evidence" value="ECO:0007669"/>
    <property type="project" value="UniProtKB-KW"/>
</dbReference>
<dbReference type="EMBL" id="MCGR01000021">
    <property type="protein sequence ID" value="ORY82358.1"/>
    <property type="molecule type" value="Genomic_DNA"/>
</dbReference>
<dbReference type="InterPro" id="IPR027417">
    <property type="entry name" value="P-loop_NTPase"/>
</dbReference>
<reference evidence="2 3" key="1">
    <citation type="submission" date="2016-07" db="EMBL/GenBank/DDBJ databases">
        <title>Pervasive Adenine N6-methylation of Active Genes in Fungi.</title>
        <authorList>
            <consortium name="DOE Joint Genome Institute"/>
            <person name="Mondo S.J."/>
            <person name="Dannebaum R.O."/>
            <person name="Kuo R.C."/>
            <person name="Labutti K."/>
            <person name="Haridas S."/>
            <person name="Kuo A."/>
            <person name="Salamov A."/>
            <person name="Ahrendt S.R."/>
            <person name="Lipzen A."/>
            <person name="Sullivan W."/>
            <person name="Andreopoulos W.B."/>
            <person name="Clum A."/>
            <person name="Lindquist E."/>
            <person name="Daum C."/>
            <person name="Ramamoorthy G.K."/>
            <person name="Gryganskyi A."/>
            <person name="Culley D."/>
            <person name="Magnuson J.K."/>
            <person name="James T.Y."/>
            <person name="O'Malley M.A."/>
            <person name="Stajich J.E."/>
            <person name="Spatafora J.W."/>
            <person name="Visel A."/>
            <person name="Grigoriev I.V."/>
        </authorList>
    </citation>
    <scope>NUCLEOTIDE SEQUENCE [LARGE SCALE GENOMIC DNA]</scope>
    <source>
        <strain evidence="2 3">62-1032</strain>
    </source>
</reference>
<keyword evidence="3" id="KW-1185">Reference proteome</keyword>
<keyword evidence="1" id="KW-0812">Transmembrane</keyword>
<evidence type="ECO:0000313" key="3">
    <source>
        <dbReference type="Proteomes" id="UP000193467"/>
    </source>
</evidence>
<evidence type="ECO:0000256" key="1">
    <source>
        <dbReference type="SAM" id="Phobius"/>
    </source>
</evidence>
<protein>
    <submittedName>
        <fullName evidence="2">p-loop containing nucleoside triphosphate hydrolase protein</fullName>
    </submittedName>
</protein>
<proteinExistence type="predicted"/>
<dbReference type="SUPFAM" id="SSF52540">
    <property type="entry name" value="P-loop containing nucleoside triphosphate hydrolases"/>
    <property type="match status" value="1"/>
</dbReference>
<dbReference type="PANTHER" id="PTHR36978">
    <property type="entry name" value="P-LOOP CONTAINING NUCLEOTIDE TRIPHOSPHATE HYDROLASE"/>
    <property type="match status" value="1"/>
</dbReference>
<keyword evidence="2" id="KW-0378">Hydrolase</keyword>
<keyword evidence="1" id="KW-0472">Membrane</keyword>
<dbReference type="PANTHER" id="PTHR36978:SF4">
    <property type="entry name" value="P-LOOP CONTAINING NUCLEOSIDE TRIPHOSPHATE HYDROLASE PROTEIN"/>
    <property type="match status" value="1"/>
</dbReference>
<dbReference type="STRING" id="106004.A0A1Y2FEI4"/>
<feature type="transmembrane region" description="Helical" evidence="1">
    <location>
        <begin position="224"/>
        <end position="243"/>
    </location>
</feature>
<dbReference type="Pfam" id="PF17784">
    <property type="entry name" value="Sulfotransfer_4"/>
    <property type="match status" value="1"/>
</dbReference>
<comment type="caution">
    <text evidence="2">The sequence shown here is derived from an EMBL/GenBank/DDBJ whole genome shotgun (WGS) entry which is preliminary data.</text>
</comment>
<accession>A0A1Y2FEI4</accession>
<organism evidence="2 3">
    <name type="scientific">Leucosporidium creatinivorum</name>
    <dbReference type="NCBI Taxonomy" id="106004"/>
    <lineage>
        <taxon>Eukaryota</taxon>
        <taxon>Fungi</taxon>
        <taxon>Dikarya</taxon>
        <taxon>Basidiomycota</taxon>
        <taxon>Pucciniomycotina</taxon>
        <taxon>Microbotryomycetes</taxon>
        <taxon>Leucosporidiales</taxon>
        <taxon>Leucosporidium</taxon>
    </lineage>
</organism>
<evidence type="ECO:0000313" key="2">
    <source>
        <dbReference type="EMBL" id="ORY82358.1"/>
    </source>
</evidence>
<dbReference type="Gene3D" id="3.40.50.300">
    <property type="entry name" value="P-loop containing nucleotide triphosphate hydrolases"/>
    <property type="match status" value="1"/>
</dbReference>
<dbReference type="InterPro" id="IPR040632">
    <property type="entry name" value="Sulfotransfer_4"/>
</dbReference>
<name>A0A1Y2FEI4_9BASI</name>
<dbReference type="Proteomes" id="UP000193467">
    <property type="component" value="Unassembled WGS sequence"/>
</dbReference>
<keyword evidence="1" id="KW-1133">Transmembrane helix</keyword>
<dbReference type="InParanoid" id="A0A1Y2FEI4"/>
<dbReference type="OrthoDB" id="3348095at2759"/>